<comment type="cofactor">
    <cofactor evidence="2 12">
        <name>pyridoxal 5'-phosphate</name>
        <dbReference type="ChEBI" id="CHEBI:597326"/>
    </cofactor>
</comment>
<evidence type="ECO:0000256" key="2">
    <source>
        <dbReference type="ARBA" id="ARBA00001933"/>
    </source>
</evidence>
<keyword evidence="8 11" id="KW-0663">Pyridoxal phosphate</keyword>
<evidence type="ECO:0000256" key="8">
    <source>
        <dbReference type="ARBA" id="ARBA00022898"/>
    </source>
</evidence>
<organism evidence="13 14">
    <name type="scientific">Dactylosporangium siamense</name>
    <dbReference type="NCBI Taxonomy" id="685454"/>
    <lineage>
        <taxon>Bacteria</taxon>
        <taxon>Bacillati</taxon>
        <taxon>Actinomycetota</taxon>
        <taxon>Actinomycetes</taxon>
        <taxon>Micromonosporales</taxon>
        <taxon>Micromonosporaceae</taxon>
        <taxon>Dactylosporangium</taxon>
    </lineage>
</organism>
<name>A0A919UAL1_9ACTN</name>
<evidence type="ECO:0000256" key="4">
    <source>
        <dbReference type="ARBA" id="ARBA00022553"/>
    </source>
</evidence>
<evidence type="ECO:0000256" key="6">
    <source>
        <dbReference type="ARBA" id="ARBA00022676"/>
    </source>
</evidence>
<comment type="similarity">
    <text evidence="3 12">Belongs to the glycogen phosphorylase family.</text>
</comment>
<evidence type="ECO:0000313" key="13">
    <source>
        <dbReference type="EMBL" id="GIG44815.1"/>
    </source>
</evidence>
<keyword evidence="9 12" id="KW-0119">Carbohydrate metabolism</keyword>
<comment type="caution">
    <text evidence="13">The sequence shown here is derived from an EMBL/GenBank/DDBJ whole genome shotgun (WGS) entry which is preliminary data.</text>
</comment>
<gene>
    <name evidence="13" type="ORF">Dsi01nite_028560</name>
</gene>
<dbReference type="PIRSF" id="PIRSF000460">
    <property type="entry name" value="Pprylas_GlgP"/>
    <property type="match status" value="1"/>
</dbReference>
<sequence>MTEARPRLRRTVGDSLEDFERDLISNLYYQRGTTIESASGPDGYHTLAVTVRDRLVDRYARTAAAHYAANPRFVYYLSAEYLLGRQLRQNLLYTDTERWVRPIAEDLGVSLEALEVYDVEPGLGNGGLGRLAACLLDSMATLDIPAVGYGIRYEFGIFKQTFRDGQQVERPDDWTFYGNPWEFPAPDDRQLVGFYGTTKADPKDPTGLKKHWVPGETVRGEPSHMLVPGYGTQTVNIIRLWQARASRESFDLARFGVGQYVEAVDDIVKAENISKVLYPDDSTELGRELRLKQQYFLVACSLRDIIRRYRLRNSGWEGFADKVVIQLNDTHPVVAVTELMRLLVDEHGVGWDEAWTITRRTFNYTCHTLLPEALETWPVRLLERLLPRHMEIIYAINHFFLEEVRAAYPGDEDVVRRMSVIQEGDERRVRMAHLAVVGSTAVNGVAELHTKLLAETTLHDFAALWPERFHNITNGVTPRRFLRMANPRLSTLITEALGDEGWLTDLERLHGLGTAADDPAFRAAWRDVKRQNKVELAAAVERSTGVLADPDALADVMIKRFHEYKRQQLKLLHVITMVNRIRADPQATYVPRTVLFGGKAAPGYHAMKLLIQLVNAVADVVNTDPVIARHLRVVFPPDYNVTKAQFVIPAADLSEQISLAGKEASGTGNMKLALNGALTIGTLDGANIEIRDRVGADNFFLFGMDAPAAAALRRSGYSPRSFYEADFELRLAVDTIASGAFAKGDRSVFAPVVEAMLGRDEYMALADYRAYVDCQDTVADAWTDTERWTRMSILNTARCGFFSSDRTVREYCEQIWKVDPVRVNP</sequence>
<dbReference type="Proteomes" id="UP000660611">
    <property type="component" value="Unassembled WGS sequence"/>
</dbReference>
<evidence type="ECO:0000256" key="7">
    <source>
        <dbReference type="ARBA" id="ARBA00022679"/>
    </source>
</evidence>
<dbReference type="FunFam" id="3.40.50.2000:FF:000153">
    <property type="entry name" value="Alpha-1,4 glucan phosphorylase"/>
    <property type="match status" value="1"/>
</dbReference>
<evidence type="ECO:0000256" key="1">
    <source>
        <dbReference type="ARBA" id="ARBA00001275"/>
    </source>
</evidence>
<dbReference type="NCBIfam" id="TIGR02093">
    <property type="entry name" value="P_ylase"/>
    <property type="match status" value="1"/>
</dbReference>
<evidence type="ECO:0000256" key="3">
    <source>
        <dbReference type="ARBA" id="ARBA00006047"/>
    </source>
</evidence>
<comment type="function">
    <text evidence="10">Phosphorylase is an important allosteric enzyme in carbohydrate metabolism. Enzymes from different sources differ in their regulatory mechanisms and in their natural substrates. However, all known phosphorylases share catalytic and structural properties.</text>
</comment>
<dbReference type="InterPro" id="IPR000811">
    <property type="entry name" value="Glyco_trans_35"/>
</dbReference>
<keyword evidence="7 12" id="KW-0808">Transferase</keyword>
<reference evidence="13" key="1">
    <citation type="submission" date="2021-01" db="EMBL/GenBank/DDBJ databases">
        <title>Whole genome shotgun sequence of Dactylosporangium siamense NBRC 106093.</title>
        <authorList>
            <person name="Komaki H."/>
            <person name="Tamura T."/>
        </authorList>
    </citation>
    <scope>NUCLEOTIDE SEQUENCE</scope>
    <source>
        <strain evidence="13">NBRC 106093</strain>
    </source>
</reference>
<evidence type="ECO:0000313" key="14">
    <source>
        <dbReference type="Proteomes" id="UP000660611"/>
    </source>
</evidence>
<evidence type="ECO:0000256" key="5">
    <source>
        <dbReference type="ARBA" id="ARBA00022600"/>
    </source>
</evidence>
<dbReference type="InterPro" id="IPR011833">
    <property type="entry name" value="Glycg_phsphrylas"/>
</dbReference>
<dbReference type="AlphaFoldDB" id="A0A919UAL1"/>
<evidence type="ECO:0000256" key="10">
    <source>
        <dbReference type="ARBA" id="ARBA00025174"/>
    </source>
</evidence>
<dbReference type="Pfam" id="PF00343">
    <property type="entry name" value="Phosphorylase"/>
    <property type="match status" value="1"/>
</dbReference>
<dbReference type="GO" id="GO:0008184">
    <property type="term" value="F:glycogen phosphorylase activity"/>
    <property type="evidence" value="ECO:0007669"/>
    <property type="project" value="InterPro"/>
</dbReference>
<keyword evidence="6 12" id="KW-0328">Glycosyltransferase</keyword>
<comment type="function">
    <text evidence="12">Allosteric enzyme that catalyzes the rate-limiting step in glycogen catabolism, the phosphorolytic cleavage of glycogen to produce glucose-1-phosphate, and plays a central role in maintaining cellular and organismal glucose homeostasis.</text>
</comment>
<keyword evidence="14" id="KW-1185">Reference proteome</keyword>
<dbReference type="PROSITE" id="PS00102">
    <property type="entry name" value="PHOSPHORYLASE"/>
    <property type="match status" value="1"/>
</dbReference>
<feature type="modified residue" description="N6-(pyridoxal phosphate)lysine" evidence="11">
    <location>
        <position position="671"/>
    </location>
</feature>
<dbReference type="GO" id="GO:0030170">
    <property type="term" value="F:pyridoxal phosphate binding"/>
    <property type="evidence" value="ECO:0007669"/>
    <property type="project" value="InterPro"/>
</dbReference>
<dbReference type="FunFam" id="3.40.50.2000:FF:000005">
    <property type="entry name" value="Alpha-1,4 glucan phosphorylase"/>
    <property type="match status" value="1"/>
</dbReference>
<evidence type="ECO:0000256" key="9">
    <source>
        <dbReference type="ARBA" id="ARBA00023277"/>
    </source>
</evidence>
<dbReference type="PANTHER" id="PTHR11468:SF3">
    <property type="entry name" value="GLYCOGEN PHOSPHORYLASE, LIVER FORM"/>
    <property type="match status" value="1"/>
</dbReference>
<dbReference type="SUPFAM" id="SSF53756">
    <property type="entry name" value="UDP-Glycosyltransferase/glycogen phosphorylase"/>
    <property type="match status" value="1"/>
</dbReference>
<dbReference type="GO" id="GO:0005737">
    <property type="term" value="C:cytoplasm"/>
    <property type="evidence" value="ECO:0007669"/>
    <property type="project" value="TreeGrafter"/>
</dbReference>
<proteinExistence type="inferred from homology"/>
<dbReference type="CDD" id="cd04300">
    <property type="entry name" value="GT35_Glycogen_Phosphorylase"/>
    <property type="match status" value="1"/>
</dbReference>
<protein>
    <recommendedName>
        <fullName evidence="12">Alpha-1,4 glucan phosphorylase</fullName>
        <ecNumber evidence="12">2.4.1.1</ecNumber>
    </recommendedName>
</protein>
<dbReference type="EC" id="2.4.1.1" evidence="12"/>
<dbReference type="Gene3D" id="3.40.50.2000">
    <property type="entry name" value="Glycogen Phosphorylase B"/>
    <property type="match status" value="2"/>
</dbReference>
<dbReference type="EMBL" id="BONQ01000044">
    <property type="protein sequence ID" value="GIG44815.1"/>
    <property type="molecule type" value="Genomic_DNA"/>
</dbReference>
<keyword evidence="4" id="KW-0597">Phosphoprotein</keyword>
<dbReference type="InterPro" id="IPR035090">
    <property type="entry name" value="Pyridoxal_P_attach_site"/>
</dbReference>
<dbReference type="RefSeq" id="WP_203846631.1">
    <property type="nucleotide sequence ID" value="NZ_BAAAVW010000007.1"/>
</dbReference>
<evidence type="ECO:0000256" key="11">
    <source>
        <dbReference type="PIRSR" id="PIRSR000460-1"/>
    </source>
</evidence>
<accession>A0A919UAL1</accession>
<dbReference type="GO" id="GO:0005980">
    <property type="term" value="P:glycogen catabolic process"/>
    <property type="evidence" value="ECO:0007669"/>
    <property type="project" value="TreeGrafter"/>
</dbReference>
<comment type="catalytic activity">
    <reaction evidence="1 12">
        <text>[(1-&gt;4)-alpha-D-glucosyl](n) + phosphate = [(1-&gt;4)-alpha-D-glucosyl](n-1) + alpha-D-glucose 1-phosphate</text>
        <dbReference type="Rhea" id="RHEA:41732"/>
        <dbReference type="Rhea" id="RHEA-COMP:9584"/>
        <dbReference type="Rhea" id="RHEA-COMP:9586"/>
        <dbReference type="ChEBI" id="CHEBI:15444"/>
        <dbReference type="ChEBI" id="CHEBI:43474"/>
        <dbReference type="ChEBI" id="CHEBI:58601"/>
        <dbReference type="EC" id="2.4.1.1"/>
    </reaction>
</comment>
<keyword evidence="5" id="KW-0321">Glycogen metabolism</keyword>
<evidence type="ECO:0000256" key="12">
    <source>
        <dbReference type="RuleBase" id="RU000587"/>
    </source>
</evidence>
<dbReference type="PANTHER" id="PTHR11468">
    <property type="entry name" value="GLYCOGEN PHOSPHORYLASE"/>
    <property type="match status" value="1"/>
</dbReference>